<keyword evidence="4" id="KW-0325">Glycoprotein</keyword>
<dbReference type="KEGG" id="tpv:TP02_0099"/>
<dbReference type="InterPro" id="IPR013128">
    <property type="entry name" value="Peptidase_C1A"/>
</dbReference>
<evidence type="ECO:0000256" key="2">
    <source>
        <dbReference type="ARBA" id="ARBA00023145"/>
    </source>
</evidence>
<dbReference type="PRINTS" id="PR00705">
    <property type="entry name" value="PAPAIN"/>
</dbReference>
<feature type="transmembrane region" description="Helical" evidence="5">
    <location>
        <begin position="28"/>
        <end position="50"/>
    </location>
</feature>
<dbReference type="InParanoid" id="Q4N638"/>
<name>Q4N638_THEPA</name>
<keyword evidence="2" id="KW-0865">Zymogen</keyword>
<dbReference type="EC" id="3.4.22.-" evidence="8"/>
<dbReference type="GeneID" id="3501831"/>
<keyword evidence="3" id="KW-1015">Disulfide bond</keyword>
<evidence type="ECO:0000256" key="5">
    <source>
        <dbReference type="SAM" id="Phobius"/>
    </source>
</evidence>
<dbReference type="PANTHER" id="PTHR12411">
    <property type="entry name" value="CYSTEINE PROTEASE FAMILY C1-RELATED"/>
    <property type="match status" value="1"/>
</dbReference>
<evidence type="ECO:0000259" key="7">
    <source>
        <dbReference type="SMART" id="SM00848"/>
    </source>
</evidence>
<dbReference type="Pfam" id="PF00112">
    <property type="entry name" value="Peptidase_C1"/>
    <property type="match status" value="1"/>
</dbReference>
<evidence type="ECO:0000313" key="8">
    <source>
        <dbReference type="EMBL" id="EAN32385.1"/>
    </source>
</evidence>
<dbReference type="Gene3D" id="3.90.70.10">
    <property type="entry name" value="Cysteine proteinases"/>
    <property type="match status" value="1"/>
</dbReference>
<dbReference type="InterPro" id="IPR039417">
    <property type="entry name" value="Peptidase_C1A_papain-like"/>
</dbReference>
<dbReference type="EMBL" id="AAGK01000002">
    <property type="protein sequence ID" value="EAN32385.1"/>
    <property type="molecule type" value="Genomic_DNA"/>
</dbReference>
<dbReference type="GO" id="GO:0006508">
    <property type="term" value="P:proteolysis"/>
    <property type="evidence" value="ECO:0007669"/>
    <property type="project" value="UniProtKB-KW"/>
</dbReference>
<dbReference type="PROSITE" id="PS00640">
    <property type="entry name" value="THIOL_PROTEASE_ASN"/>
    <property type="match status" value="1"/>
</dbReference>
<keyword evidence="5" id="KW-0812">Transmembrane</keyword>
<keyword evidence="9" id="KW-1185">Reference proteome</keyword>
<dbReference type="GO" id="GO:0008234">
    <property type="term" value="F:cysteine-type peptidase activity"/>
    <property type="evidence" value="ECO:0007669"/>
    <property type="project" value="InterPro"/>
</dbReference>
<dbReference type="eggNOG" id="KOG1543">
    <property type="taxonomic scope" value="Eukaryota"/>
</dbReference>
<comment type="similarity">
    <text evidence="1">Belongs to the peptidase C1 family.</text>
</comment>
<dbReference type="InterPro" id="IPR000169">
    <property type="entry name" value="Pept_cys_AS"/>
</dbReference>
<dbReference type="InterPro" id="IPR038765">
    <property type="entry name" value="Papain-like_cys_pep_sf"/>
</dbReference>
<dbReference type="CDD" id="cd02248">
    <property type="entry name" value="Peptidase_C1A"/>
    <property type="match status" value="1"/>
</dbReference>
<keyword evidence="8" id="KW-0645">Protease</keyword>
<dbReference type="SUPFAM" id="SSF54001">
    <property type="entry name" value="Cysteine proteinases"/>
    <property type="match status" value="1"/>
</dbReference>
<dbReference type="SMART" id="SM00848">
    <property type="entry name" value="Inhibitor_I29"/>
    <property type="match status" value="1"/>
</dbReference>
<dbReference type="SMART" id="SM00645">
    <property type="entry name" value="Pept_C1"/>
    <property type="match status" value="1"/>
</dbReference>
<dbReference type="InterPro" id="IPR000668">
    <property type="entry name" value="Peptidase_C1A_C"/>
</dbReference>
<evidence type="ECO:0000256" key="3">
    <source>
        <dbReference type="ARBA" id="ARBA00023157"/>
    </source>
</evidence>
<dbReference type="VEuPathDB" id="PiroplasmaDB:TpMuguga_02g00099"/>
<dbReference type="PROSITE" id="PS00139">
    <property type="entry name" value="THIOL_PROTEASE_CYS"/>
    <property type="match status" value="1"/>
</dbReference>
<accession>Q4N638</accession>
<organism evidence="8 9">
    <name type="scientific">Theileria parva</name>
    <name type="common">East coast fever infection agent</name>
    <dbReference type="NCBI Taxonomy" id="5875"/>
    <lineage>
        <taxon>Eukaryota</taxon>
        <taxon>Sar</taxon>
        <taxon>Alveolata</taxon>
        <taxon>Apicomplexa</taxon>
        <taxon>Aconoidasida</taxon>
        <taxon>Piroplasmida</taxon>
        <taxon>Theileriidae</taxon>
        <taxon>Theileria</taxon>
    </lineage>
</organism>
<comment type="caution">
    <text evidence="8">The sequence shown here is derived from an EMBL/GenBank/DDBJ whole genome shotgun (WGS) entry which is preliminary data.</text>
</comment>
<keyword evidence="5" id="KW-1133">Transmembrane helix</keyword>
<dbReference type="AlphaFoldDB" id="Q4N638"/>
<proteinExistence type="inferred from homology"/>
<evidence type="ECO:0000256" key="1">
    <source>
        <dbReference type="ARBA" id="ARBA00008455"/>
    </source>
</evidence>
<dbReference type="OMA" id="IAEMDNE"/>
<feature type="domain" description="Cathepsin propeptide inhibitor" evidence="7">
    <location>
        <begin position="150"/>
        <end position="206"/>
    </location>
</feature>
<feature type="domain" description="Peptidase C1A papain C-terminal" evidence="6">
    <location>
        <begin position="233"/>
        <end position="448"/>
    </location>
</feature>
<dbReference type="Proteomes" id="UP000001949">
    <property type="component" value="Unassembled WGS sequence"/>
</dbReference>
<evidence type="ECO:0000259" key="6">
    <source>
        <dbReference type="SMART" id="SM00645"/>
    </source>
</evidence>
<evidence type="ECO:0000256" key="4">
    <source>
        <dbReference type="ARBA" id="ARBA00023180"/>
    </source>
</evidence>
<reference evidence="8 9" key="1">
    <citation type="journal article" date="2005" name="Science">
        <title>Genome sequence of Theileria parva, a bovine pathogen that transforms lymphocytes.</title>
        <authorList>
            <person name="Gardner M.J."/>
            <person name="Bishop R."/>
            <person name="Shah T."/>
            <person name="de Villiers E.P."/>
            <person name="Carlton J.M."/>
            <person name="Hall N."/>
            <person name="Ren Q."/>
            <person name="Paulsen I.T."/>
            <person name="Pain A."/>
            <person name="Berriman M."/>
            <person name="Wilson R.J.M."/>
            <person name="Sato S."/>
            <person name="Ralph S.A."/>
            <person name="Mann D.J."/>
            <person name="Xiong Z."/>
            <person name="Shallom S.J."/>
            <person name="Weidman J."/>
            <person name="Jiang L."/>
            <person name="Lynn J."/>
            <person name="Weaver B."/>
            <person name="Shoaibi A."/>
            <person name="Domingo A.R."/>
            <person name="Wasawo D."/>
            <person name="Crabtree J."/>
            <person name="Wortman J.R."/>
            <person name="Haas B."/>
            <person name="Angiuoli S.V."/>
            <person name="Creasy T.H."/>
            <person name="Lu C."/>
            <person name="Suh B."/>
            <person name="Silva J.C."/>
            <person name="Utterback T.R."/>
            <person name="Feldblyum T.V."/>
            <person name="Pertea M."/>
            <person name="Allen J."/>
            <person name="Nierman W.C."/>
            <person name="Taracha E.L.N."/>
            <person name="Salzberg S.L."/>
            <person name="White O.R."/>
            <person name="Fitzhugh H.A."/>
            <person name="Morzaria S."/>
            <person name="Venter J.C."/>
            <person name="Fraser C.M."/>
            <person name="Nene V."/>
        </authorList>
    </citation>
    <scope>NUCLEOTIDE SEQUENCE [LARGE SCALE GENOMIC DNA]</scope>
    <source>
        <strain evidence="8 9">Muguga</strain>
    </source>
</reference>
<dbReference type="InterPro" id="IPR025661">
    <property type="entry name" value="Pept_asp_AS"/>
</dbReference>
<evidence type="ECO:0000313" key="9">
    <source>
        <dbReference type="Proteomes" id="UP000001949"/>
    </source>
</evidence>
<sequence length="450" mass="52068">MDTLDVEKQTFNDVDTNSTKRRKLFLKILLFSTITILLLSVSFTLFYFFYLKKYLYNKLMEKVNSQYVKYLDPNELGKLNKSLIYKKMKYYAIKNDIKIENKKHKTCGENGCPLLGSNSIYEWELNYIAEALEGSSGVDLEYEFETIKMHRDFLRKYFKVYRTKKAFMESYTNFRLNRKRIEDHNNKPDRLYNMTLTNFADTDGDMSALSNEQIPEDVLSTKMSKAGLNLGDQEIHVDWRKSGYVNDVINQGPCGSCWAIASADVFSSFMSIKNKKPMKFSYQQLVDCVSPKYNCQKGGSHRTGLQYIKENPMCTDKEYPYIFKKSSCTSYKCEQNSEVKEVVSLYNGNPLEHLKTKGPFLTLFYVSIEFLLYGDGIFDGSCGGKEAHSVVVVGHGYDKVKNVNYWIVKNSWGKAWGEKGYFRILDKPSISPDKPNKYCDFTFKSYGLVG</sequence>
<keyword evidence="5" id="KW-0472">Membrane</keyword>
<keyword evidence="8" id="KW-0378">Hydrolase</keyword>
<protein>
    <submittedName>
        <fullName evidence="8">Cysteine protease, putative</fullName>
        <ecNumber evidence="8">3.4.22.-</ecNumber>
    </submittedName>
</protein>
<dbReference type="InterPro" id="IPR013201">
    <property type="entry name" value="Prot_inhib_I29"/>
</dbReference>
<dbReference type="Pfam" id="PF08246">
    <property type="entry name" value="Inhibitor_I29"/>
    <property type="match status" value="1"/>
</dbReference>
<dbReference type="STRING" id="5875.Q4N638"/>
<gene>
    <name evidence="8" type="ordered locus">TP02_0099</name>
</gene>